<dbReference type="Proteomes" id="UP000278962">
    <property type="component" value="Unassembled WGS sequence"/>
</dbReference>
<keyword evidence="2" id="KW-1185">Reference proteome</keyword>
<evidence type="ECO:0000313" key="2">
    <source>
        <dbReference type="Proteomes" id="UP000278962"/>
    </source>
</evidence>
<organism evidence="1 2">
    <name type="scientific">Solirubrobacter pauli</name>
    <dbReference type="NCBI Taxonomy" id="166793"/>
    <lineage>
        <taxon>Bacteria</taxon>
        <taxon>Bacillati</taxon>
        <taxon>Actinomycetota</taxon>
        <taxon>Thermoleophilia</taxon>
        <taxon>Solirubrobacterales</taxon>
        <taxon>Solirubrobacteraceae</taxon>
        <taxon>Solirubrobacter</taxon>
    </lineage>
</organism>
<dbReference type="RefSeq" id="WP_121247315.1">
    <property type="nucleotide sequence ID" value="NZ_RBIL01000001.1"/>
</dbReference>
<dbReference type="AlphaFoldDB" id="A0A660L6B1"/>
<proteinExistence type="predicted"/>
<protein>
    <submittedName>
        <fullName evidence="1">Uncharacterized protein</fullName>
    </submittedName>
</protein>
<reference evidence="1 2" key="1">
    <citation type="submission" date="2018-10" db="EMBL/GenBank/DDBJ databases">
        <title>Genomic Encyclopedia of Archaeal and Bacterial Type Strains, Phase II (KMG-II): from individual species to whole genera.</title>
        <authorList>
            <person name="Goeker M."/>
        </authorList>
    </citation>
    <scope>NUCLEOTIDE SEQUENCE [LARGE SCALE GENOMIC DNA]</scope>
    <source>
        <strain evidence="1 2">DSM 14954</strain>
    </source>
</reference>
<sequence>MTATSTRTHKPASDKQTKLLQELCDRLGETYTEPTSSFIAHREISRLIALDNERRAAKDTEPPTPRQLQHLRTLAMRTGQTFVTPTSKRQAAAEIDRLQGATPSTRVERYLDQKAVWDRDTNRAPNLAAIREDEVTGYGSTATWQ</sequence>
<name>A0A660L6B1_9ACTN</name>
<evidence type="ECO:0000313" key="1">
    <source>
        <dbReference type="EMBL" id="RKQ90537.1"/>
    </source>
</evidence>
<dbReference type="EMBL" id="RBIL01000001">
    <property type="protein sequence ID" value="RKQ90537.1"/>
    <property type="molecule type" value="Genomic_DNA"/>
</dbReference>
<dbReference type="OrthoDB" id="9811751at2"/>
<accession>A0A660L6B1</accession>
<comment type="caution">
    <text evidence="1">The sequence shown here is derived from an EMBL/GenBank/DDBJ whole genome shotgun (WGS) entry which is preliminary data.</text>
</comment>
<gene>
    <name evidence="1" type="ORF">C8N24_0342</name>
</gene>